<dbReference type="PANTHER" id="PTHR30283">
    <property type="entry name" value="PEROXIDE STRESS RESPONSE PROTEIN YAAA"/>
    <property type="match status" value="1"/>
</dbReference>
<organism evidence="2 3">
    <name type="scientific">Lacticaseibacillus suilingensis</name>
    <dbReference type="NCBI Taxonomy" id="2799577"/>
    <lineage>
        <taxon>Bacteria</taxon>
        <taxon>Bacillati</taxon>
        <taxon>Bacillota</taxon>
        <taxon>Bacilli</taxon>
        <taxon>Lactobacillales</taxon>
        <taxon>Lactobacillaceae</taxon>
        <taxon>Lacticaseibacillus</taxon>
    </lineage>
</organism>
<evidence type="ECO:0000313" key="3">
    <source>
        <dbReference type="Proteomes" id="UP001597199"/>
    </source>
</evidence>
<accession>A0ABW4BHL6</accession>
<dbReference type="NCBIfam" id="NF002543">
    <property type="entry name" value="PRK02101.1-4"/>
    <property type="match status" value="1"/>
</dbReference>
<gene>
    <name evidence="2" type="primary">yaaA</name>
    <name evidence="2" type="ORF">ACFQ41_09750</name>
</gene>
<proteinExistence type="inferred from homology"/>
<dbReference type="Pfam" id="PF03883">
    <property type="entry name" value="H2O2_YaaD"/>
    <property type="match status" value="1"/>
</dbReference>
<protein>
    <recommendedName>
        <fullName evidence="1">UPF0246 protein ACFQ41_09750</fullName>
    </recommendedName>
</protein>
<reference evidence="3" key="1">
    <citation type="journal article" date="2019" name="Int. J. Syst. Evol. Microbiol.">
        <title>The Global Catalogue of Microorganisms (GCM) 10K type strain sequencing project: providing services to taxonomists for standard genome sequencing and annotation.</title>
        <authorList>
            <consortium name="The Broad Institute Genomics Platform"/>
            <consortium name="The Broad Institute Genome Sequencing Center for Infectious Disease"/>
            <person name="Wu L."/>
            <person name="Ma J."/>
        </authorList>
    </citation>
    <scope>NUCLEOTIDE SEQUENCE [LARGE SCALE GENOMIC DNA]</scope>
    <source>
        <strain evidence="3">CCM 9110</strain>
    </source>
</reference>
<name>A0ABW4BHL6_9LACO</name>
<comment type="caution">
    <text evidence="2">The sequence shown here is derived from an EMBL/GenBank/DDBJ whole genome shotgun (WGS) entry which is preliminary data.</text>
</comment>
<dbReference type="HAMAP" id="MF_00652">
    <property type="entry name" value="UPF0246"/>
    <property type="match status" value="1"/>
</dbReference>
<dbReference type="PANTHER" id="PTHR30283:SF4">
    <property type="entry name" value="PEROXIDE STRESS RESISTANCE PROTEIN YAAA"/>
    <property type="match status" value="1"/>
</dbReference>
<comment type="similarity">
    <text evidence="1">Belongs to the UPF0246 family.</text>
</comment>
<dbReference type="RefSeq" id="WP_204119313.1">
    <property type="nucleotide sequence ID" value="NZ_BOLV01000013.1"/>
</dbReference>
<keyword evidence="3" id="KW-1185">Reference proteome</keyword>
<dbReference type="EMBL" id="JBHTOA010000034">
    <property type="protein sequence ID" value="MFD1399588.1"/>
    <property type="molecule type" value="Genomic_DNA"/>
</dbReference>
<dbReference type="Proteomes" id="UP001597199">
    <property type="component" value="Unassembled WGS sequence"/>
</dbReference>
<evidence type="ECO:0000313" key="2">
    <source>
        <dbReference type="EMBL" id="MFD1399588.1"/>
    </source>
</evidence>
<evidence type="ECO:0000256" key="1">
    <source>
        <dbReference type="HAMAP-Rule" id="MF_00652"/>
    </source>
</evidence>
<dbReference type="InterPro" id="IPR005583">
    <property type="entry name" value="YaaA"/>
</dbReference>
<sequence length="248" mass="28146">MQFIISPAKKMQVAPDDFAPTAWPQFLPQTKQLLAAMRQLSYTEAKTLWQCSDRLAQANYAWLQQLDLRQQVTPAVMSYVGLQYQSMAPDLLTAPGLDYLAANLRILSGFYGVLRPFDAIVPYRLEMGSRFAVGETQNLYQFWGQRLYQALNWQGPVINLASQEYAKAITPYLQPEDQLIDIVFGHLVAGQVKTRATLAKQARGAMVRFAAEHQVQTVEALQQFDDPHYRYAPILSSPDRLVFLRQGD</sequence>